<evidence type="ECO:0000313" key="1">
    <source>
        <dbReference type="EMBL" id="KAF7815175.1"/>
    </source>
</evidence>
<proteinExistence type="predicted"/>
<organism evidence="1 2">
    <name type="scientific">Senna tora</name>
    <dbReference type="NCBI Taxonomy" id="362788"/>
    <lineage>
        <taxon>Eukaryota</taxon>
        <taxon>Viridiplantae</taxon>
        <taxon>Streptophyta</taxon>
        <taxon>Embryophyta</taxon>
        <taxon>Tracheophyta</taxon>
        <taxon>Spermatophyta</taxon>
        <taxon>Magnoliopsida</taxon>
        <taxon>eudicotyledons</taxon>
        <taxon>Gunneridae</taxon>
        <taxon>Pentapetalae</taxon>
        <taxon>rosids</taxon>
        <taxon>fabids</taxon>
        <taxon>Fabales</taxon>
        <taxon>Fabaceae</taxon>
        <taxon>Caesalpinioideae</taxon>
        <taxon>Cassia clade</taxon>
        <taxon>Senna</taxon>
    </lineage>
</organism>
<name>A0A834T555_9FABA</name>
<gene>
    <name evidence="1" type="ORF">G2W53_029144</name>
</gene>
<keyword evidence="2" id="KW-1185">Reference proteome</keyword>
<protein>
    <submittedName>
        <fullName evidence="1">Uncharacterized protein</fullName>
    </submittedName>
</protein>
<reference evidence="1" key="1">
    <citation type="submission" date="2020-09" db="EMBL/GenBank/DDBJ databases">
        <title>Genome-Enabled Discovery of Anthraquinone Biosynthesis in Senna tora.</title>
        <authorList>
            <person name="Kang S.-H."/>
            <person name="Pandey R.P."/>
            <person name="Lee C.-M."/>
            <person name="Sim J.-S."/>
            <person name="Jeong J.-T."/>
            <person name="Choi B.-S."/>
            <person name="Jung M."/>
            <person name="Ginzburg D."/>
            <person name="Zhao K."/>
            <person name="Won S.Y."/>
            <person name="Oh T.-J."/>
            <person name="Yu Y."/>
            <person name="Kim N.-H."/>
            <person name="Lee O.R."/>
            <person name="Lee T.-H."/>
            <person name="Bashyal P."/>
            <person name="Kim T.-S."/>
            <person name="Lee W.-H."/>
            <person name="Kawkins C."/>
            <person name="Kim C.-K."/>
            <person name="Kim J.S."/>
            <person name="Ahn B.O."/>
            <person name="Rhee S.Y."/>
            <person name="Sohng J.K."/>
        </authorList>
    </citation>
    <scope>NUCLEOTIDE SEQUENCE</scope>
    <source>
        <tissue evidence="1">Leaf</tissue>
    </source>
</reference>
<evidence type="ECO:0000313" key="2">
    <source>
        <dbReference type="Proteomes" id="UP000634136"/>
    </source>
</evidence>
<sequence>MGVEDVFNNAMNTICAGLENATKVLCFHLINEAEVAEKVDILYNDLPLFNGITFENIFATHIQLSSNPRLQSCFE</sequence>
<dbReference type="Proteomes" id="UP000634136">
    <property type="component" value="Unassembled WGS sequence"/>
</dbReference>
<dbReference type="EMBL" id="JAAIUW010000009">
    <property type="protein sequence ID" value="KAF7815175.1"/>
    <property type="molecule type" value="Genomic_DNA"/>
</dbReference>
<accession>A0A834T555</accession>
<comment type="caution">
    <text evidence="1">The sequence shown here is derived from an EMBL/GenBank/DDBJ whole genome shotgun (WGS) entry which is preliminary data.</text>
</comment>
<dbReference type="AlphaFoldDB" id="A0A834T555"/>